<dbReference type="InterPro" id="IPR014966">
    <property type="entry name" value="FRG-dom"/>
</dbReference>
<evidence type="ECO:0000313" key="3">
    <source>
        <dbReference type="Proteomes" id="UP000215126"/>
    </source>
</evidence>
<keyword evidence="3" id="KW-1185">Reference proteome</keyword>
<dbReference type="GeneID" id="88097223"/>
<dbReference type="EMBL" id="LT906435">
    <property type="protein sequence ID" value="SNU89505.1"/>
    <property type="molecule type" value="Genomic_DNA"/>
</dbReference>
<dbReference type="RefSeq" id="WP_231965093.1">
    <property type="nucleotide sequence ID" value="NZ_CP010431.2"/>
</dbReference>
<dbReference type="SMART" id="SM00901">
    <property type="entry name" value="FRG"/>
    <property type="match status" value="1"/>
</dbReference>
<name>A0A239SVH6_9BURK</name>
<organism evidence="2 3">
    <name type="scientific">Pandoraea sputorum</name>
    <dbReference type="NCBI Taxonomy" id="93222"/>
    <lineage>
        <taxon>Bacteria</taxon>
        <taxon>Pseudomonadati</taxon>
        <taxon>Pseudomonadota</taxon>
        <taxon>Betaproteobacteria</taxon>
        <taxon>Burkholderiales</taxon>
        <taxon>Burkholderiaceae</taxon>
        <taxon>Pandoraea</taxon>
    </lineage>
</organism>
<accession>A0A239SVH6</accession>
<evidence type="ECO:0000313" key="2">
    <source>
        <dbReference type="EMBL" id="SNU89505.1"/>
    </source>
</evidence>
<dbReference type="STRING" id="93222.NA29_02065"/>
<protein>
    <submittedName>
        <fullName evidence="2">FRG domain</fullName>
    </submittedName>
</protein>
<proteinExistence type="predicted"/>
<dbReference type="Proteomes" id="UP000215126">
    <property type="component" value="Chromosome 1"/>
</dbReference>
<feature type="domain" description="FRG" evidence="1">
    <location>
        <begin position="50"/>
        <end position="185"/>
    </location>
</feature>
<evidence type="ECO:0000259" key="1">
    <source>
        <dbReference type="SMART" id="SM00901"/>
    </source>
</evidence>
<reference evidence="2 3" key="1">
    <citation type="submission" date="2017-06" db="EMBL/GenBank/DDBJ databases">
        <authorList>
            <consortium name="Pathogen Informatics"/>
        </authorList>
    </citation>
    <scope>NUCLEOTIDE SEQUENCE [LARGE SCALE GENOMIC DNA]</scope>
    <source>
        <strain evidence="2 3">NCTC13161</strain>
    </source>
</reference>
<dbReference type="AlphaFoldDB" id="A0A239SVH6"/>
<sequence length="344" mass="38597">MTIPYQIFLSCLLMVQMPNDVETSVKTVDCTNLDDFWNLLSPLTGHFDAPSGQVIYRGQRDSTWKLVPAVYRQDEVNKYKRGMMSTLKDQPGQAIFEWFLLNGFIEFCDQRGMSVPGDSVDFRNYFTFDNITRLHGANSIYWPQDRVVPLMALAQHHGIPTRLLDWTRNPYVACYFAAASHLMHWEDNAQKLDESNVHDKSETLAVFILDAGFLGGDDRLKHLRVPGSTSANLSAQAGSFVLVNNTGYRGEEFTFGVSLESQLANDRIRLIKATLPAALAGDLLLRCQKFGVSAASLFPGYDGLARAVLEEILASDFVSRVGTPYREVTSLARQADQVRNLKRV</sequence>
<dbReference type="Pfam" id="PF08867">
    <property type="entry name" value="FRG"/>
    <property type="match status" value="1"/>
</dbReference>
<gene>
    <name evidence="2" type="ORF">SAMEA4530655_04648</name>
</gene>